<dbReference type="EMBL" id="LXQA010519075">
    <property type="protein sequence ID" value="MCI56832.1"/>
    <property type="molecule type" value="Genomic_DNA"/>
</dbReference>
<evidence type="ECO:0000313" key="1">
    <source>
        <dbReference type="EMBL" id="MCI56832.1"/>
    </source>
</evidence>
<accession>A0A392T7R5</accession>
<proteinExistence type="predicted"/>
<dbReference type="AlphaFoldDB" id="A0A392T7R5"/>
<dbReference type="Proteomes" id="UP000265520">
    <property type="component" value="Unassembled WGS sequence"/>
</dbReference>
<name>A0A392T7R5_9FABA</name>
<organism evidence="1 2">
    <name type="scientific">Trifolium medium</name>
    <dbReference type="NCBI Taxonomy" id="97028"/>
    <lineage>
        <taxon>Eukaryota</taxon>
        <taxon>Viridiplantae</taxon>
        <taxon>Streptophyta</taxon>
        <taxon>Embryophyta</taxon>
        <taxon>Tracheophyta</taxon>
        <taxon>Spermatophyta</taxon>
        <taxon>Magnoliopsida</taxon>
        <taxon>eudicotyledons</taxon>
        <taxon>Gunneridae</taxon>
        <taxon>Pentapetalae</taxon>
        <taxon>rosids</taxon>
        <taxon>fabids</taxon>
        <taxon>Fabales</taxon>
        <taxon>Fabaceae</taxon>
        <taxon>Papilionoideae</taxon>
        <taxon>50 kb inversion clade</taxon>
        <taxon>NPAAA clade</taxon>
        <taxon>Hologalegina</taxon>
        <taxon>IRL clade</taxon>
        <taxon>Trifolieae</taxon>
        <taxon>Trifolium</taxon>
    </lineage>
</organism>
<sequence length="69" mass="8077">MPIPQCTCRSQCVCEAMRKARQNHLTLYAIRFLTGLNDNFAMVRSQILLIDPLPSMNRIFSMVLQYERQ</sequence>
<dbReference type="PANTHER" id="PTHR34222:SF99">
    <property type="entry name" value="PROTEIN, PUTATIVE-RELATED"/>
    <property type="match status" value="1"/>
</dbReference>
<protein>
    <submittedName>
        <fullName evidence="1">Retrovirus-related Pol polyprotein from transposon TNT 1-94</fullName>
    </submittedName>
</protein>
<keyword evidence="2" id="KW-1185">Reference proteome</keyword>
<evidence type="ECO:0000313" key="2">
    <source>
        <dbReference type="Proteomes" id="UP000265520"/>
    </source>
</evidence>
<comment type="caution">
    <text evidence="1">The sequence shown here is derived from an EMBL/GenBank/DDBJ whole genome shotgun (WGS) entry which is preliminary data.</text>
</comment>
<dbReference type="PANTHER" id="PTHR34222">
    <property type="entry name" value="GAG_PRE-INTEGRS DOMAIN-CONTAINING PROTEIN"/>
    <property type="match status" value="1"/>
</dbReference>
<feature type="non-terminal residue" evidence="1">
    <location>
        <position position="69"/>
    </location>
</feature>
<reference evidence="1 2" key="1">
    <citation type="journal article" date="2018" name="Front. Plant Sci.">
        <title>Red Clover (Trifolium pratense) and Zigzag Clover (T. medium) - A Picture of Genomic Similarities and Differences.</title>
        <authorList>
            <person name="Dluhosova J."/>
            <person name="Istvanek J."/>
            <person name="Nedelnik J."/>
            <person name="Repkova J."/>
        </authorList>
    </citation>
    <scope>NUCLEOTIDE SEQUENCE [LARGE SCALE GENOMIC DNA]</scope>
    <source>
        <strain evidence="2">cv. 10/8</strain>
        <tissue evidence="1">Leaf</tissue>
    </source>
</reference>